<gene>
    <name evidence="1" type="ORF">SMTD_LOCUS3812</name>
</gene>
<organism evidence="1 2">
    <name type="scientific">Schistosoma mattheei</name>
    <dbReference type="NCBI Taxonomy" id="31246"/>
    <lineage>
        <taxon>Eukaryota</taxon>
        <taxon>Metazoa</taxon>
        <taxon>Spiralia</taxon>
        <taxon>Lophotrochozoa</taxon>
        <taxon>Platyhelminthes</taxon>
        <taxon>Trematoda</taxon>
        <taxon>Digenea</taxon>
        <taxon>Strigeidida</taxon>
        <taxon>Schistosomatoidea</taxon>
        <taxon>Schistosomatidae</taxon>
        <taxon>Schistosoma</taxon>
    </lineage>
</organism>
<reference evidence="1 2" key="1">
    <citation type="submission" date="2018-11" db="EMBL/GenBank/DDBJ databases">
        <authorList>
            <consortium name="Pathogen Informatics"/>
        </authorList>
    </citation>
    <scope>NUCLEOTIDE SEQUENCE [LARGE SCALE GENOMIC DNA]</scope>
    <source>
        <strain>Denwood</strain>
        <strain evidence="2">Zambia</strain>
    </source>
</reference>
<protein>
    <submittedName>
        <fullName evidence="1">Uncharacterized protein</fullName>
    </submittedName>
</protein>
<proteinExistence type="predicted"/>
<dbReference type="AlphaFoldDB" id="A0A183NNX6"/>
<sequence>MYVFNIERYSNWSDWKECLPMECIEIRYRKCLDNSWKTISPNLIHTTRCISKYYTEKRTCLNKTQCNEHSK</sequence>
<dbReference type="STRING" id="31246.A0A183NNX6"/>
<accession>A0A183NNX6</accession>
<name>A0A183NNX6_9TREM</name>
<evidence type="ECO:0000313" key="1">
    <source>
        <dbReference type="EMBL" id="VDO99426.1"/>
    </source>
</evidence>
<keyword evidence="2" id="KW-1185">Reference proteome</keyword>
<dbReference type="EMBL" id="UZAL01008101">
    <property type="protein sequence ID" value="VDO99426.1"/>
    <property type="molecule type" value="Genomic_DNA"/>
</dbReference>
<evidence type="ECO:0000313" key="2">
    <source>
        <dbReference type="Proteomes" id="UP000269396"/>
    </source>
</evidence>
<dbReference type="Proteomes" id="UP000269396">
    <property type="component" value="Unassembled WGS sequence"/>
</dbReference>